<evidence type="ECO:0000256" key="1">
    <source>
        <dbReference type="ARBA" id="ARBA00005836"/>
    </source>
</evidence>
<accession>A0A3D9KVT5</accession>
<dbReference type="PANTHER" id="PTHR30624:SF0">
    <property type="entry name" value="METALLOPROTEASE SLR0863"/>
    <property type="match status" value="1"/>
</dbReference>
<reference evidence="3 4" key="1">
    <citation type="submission" date="2018-07" db="EMBL/GenBank/DDBJ databases">
        <title>Genomic Encyclopedia of Type Strains, Phase IV (KMG-IV): sequencing the most valuable type-strain genomes for metagenomic binning, comparative biology and taxonomic classification.</title>
        <authorList>
            <person name="Goeker M."/>
        </authorList>
    </citation>
    <scope>NUCLEOTIDE SEQUENCE [LARGE SCALE GENOMIC DNA]</scope>
    <source>
        <strain evidence="3 4">DSM 4134</strain>
    </source>
</reference>
<dbReference type="SUPFAM" id="SSF111283">
    <property type="entry name" value="Putative modulator of DNA gyrase, PmbA/TldD"/>
    <property type="match status" value="1"/>
</dbReference>
<sequence length="551" mass="61589">MQQKSLSVFTVAFFTAILVFGQTEDLHDLLKGELKTQFEELSKKSTPAYFMSYRVADEHAFIAQGAFGSLTQLKKDEGRTLNVDVRVGSYEQDHSGGASNHQGMGGFGAMRLPLNDSPEAIRQAVWLAADLKYKTAMQAFLMRDKSEEQQKKDFTRAEPTQYLEKPKTYQISQETINEWSEAITGWSSIFKEHKDLVEGSVSVRFTWGTYYFLSTEGADIRQNQSNAEIQIAASIRSEDGNIIPLHKSYFAADLWNLPAYEEVATDIEEMTEKLLQLQNAPLAEPYAGPAIFSGGASGVFFHEIFGHRIEADRLTKNDDAQTFKDKIGKRILPKFLNVTCDPTLQSIEGEYLSGTYTYDDQGVKSQKVTLVENGILKDFLRSRKPLFTGEKSNGHARAQAGLTPMSRQSNLLVTSSNQVSDEKLRKALIKVCKKQKREFGLFIEQVAGGYTMTNRYTPNAFHINPTVVYKVYTDGRPDELVRGVDLIGTPLTMFSEIEATGTQRETFYGYCGAESGYVPVTATSPAIFVGKIETQKKPEVNIDSPILTEPN</sequence>
<organism evidence="3 4">
    <name type="scientific">Marinoscillum furvescens DSM 4134</name>
    <dbReference type="NCBI Taxonomy" id="1122208"/>
    <lineage>
        <taxon>Bacteria</taxon>
        <taxon>Pseudomonadati</taxon>
        <taxon>Bacteroidota</taxon>
        <taxon>Cytophagia</taxon>
        <taxon>Cytophagales</taxon>
        <taxon>Reichenbachiellaceae</taxon>
        <taxon>Marinoscillum</taxon>
    </lineage>
</organism>
<gene>
    <name evidence="3" type="ORF">C7460_1365</name>
</gene>
<dbReference type="GO" id="GO:0006508">
    <property type="term" value="P:proteolysis"/>
    <property type="evidence" value="ECO:0007669"/>
    <property type="project" value="UniProtKB-KW"/>
</dbReference>
<comment type="similarity">
    <text evidence="1">Belongs to the peptidase U62 family.</text>
</comment>
<dbReference type="InterPro" id="IPR036059">
    <property type="entry name" value="TldD/PmbA_sf"/>
</dbReference>
<keyword evidence="3" id="KW-0378">Hydrolase</keyword>
<keyword evidence="4" id="KW-1185">Reference proteome</keyword>
<dbReference type="AlphaFoldDB" id="A0A3D9KVT5"/>
<dbReference type="OrthoDB" id="9788526at2"/>
<dbReference type="Pfam" id="PF19289">
    <property type="entry name" value="PmbA_TldD_3rd"/>
    <property type="match status" value="1"/>
</dbReference>
<dbReference type="EMBL" id="QREG01000036">
    <property type="protein sequence ID" value="RED91770.1"/>
    <property type="molecule type" value="Genomic_DNA"/>
</dbReference>
<comment type="caution">
    <text evidence="3">The sequence shown here is derived from an EMBL/GenBank/DDBJ whole genome shotgun (WGS) entry which is preliminary data.</text>
</comment>
<dbReference type="RefSeq" id="WP_115870427.1">
    <property type="nucleotide sequence ID" value="NZ_QREG01000036.1"/>
</dbReference>
<evidence type="ECO:0000259" key="2">
    <source>
        <dbReference type="Pfam" id="PF19289"/>
    </source>
</evidence>
<proteinExistence type="inferred from homology"/>
<protein>
    <submittedName>
        <fullName evidence="3">Putative Zn-dependent protease</fullName>
    </submittedName>
</protein>
<evidence type="ECO:0000313" key="4">
    <source>
        <dbReference type="Proteomes" id="UP000256779"/>
    </source>
</evidence>
<feature type="domain" description="Metalloprotease TldD/E C-terminal" evidence="2">
    <location>
        <begin position="289"/>
        <end position="533"/>
    </location>
</feature>
<dbReference type="InterPro" id="IPR051463">
    <property type="entry name" value="Peptidase_U62_metallo"/>
</dbReference>
<dbReference type="Proteomes" id="UP000256779">
    <property type="component" value="Unassembled WGS sequence"/>
</dbReference>
<dbReference type="GO" id="GO:0005829">
    <property type="term" value="C:cytosol"/>
    <property type="evidence" value="ECO:0007669"/>
    <property type="project" value="TreeGrafter"/>
</dbReference>
<evidence type="ECO:0000313" key="3">
    <source>
        <dbReference type="EMBL" id="RED91770.1"/>
    </source>
</evidence>
<name>A0A3D9KVT5_MARFU</name>
<keyword evidence="3" id="KW-0645">Protease</keyword>
<dbReference type="InterPro" id="IPR045569">
    <property type="entry name" value="Metalloprtase-TldD/E_C"/>
</dbReference>
<dbReference type="GO" id="GO:0008237">
    <property type="term" value="F:metallopeptidase activity"/>
    <property type="evidence" value="ECO:0007669"/>
    <property type="project" value="InterPro"/>
</dbReference>
<dbReference type="PANTHER" id="PTHR30624">
    <property type="entry name" value="UNCHARACTERIZED PROTEIN TLDD AND PMBA"/>
    <property type="match status" value="1"/>
</dbReference>